<protein>
    <recommendedName>
        <fullName evidence="1">Neutral/alkaline non-lysosomal ceramidase N-terminal domain-containing protein</fullName>
    </recommendedName>
</protein>
<organism evidence="2 3">
    <name type="scientific">Candidatus Fervidibacter sacchari</name>
    <dbReference type="NCBI Taxonomy" id="1448929"/>
    <lineage>
        <taxon>Bacteria</taxon>
        <taxon>Candidatus Fervidibacterota</taxon>
        <taxon>Candidatus Fervidibacter</taxon>
    </lineage>
</organism>
<reference evidence="2 3" key="1">
    <citation type="submission" date="2022-08" db="EMBL/GenBank/DDBJ databases">
        <title>Bacterial and archaeal communities from various locations to study Microbial Dark Matter (Phase II).</title>
        <authorList>
            <person name="Stepanauskas R."/>
        </authorList>
    </citation>
    <scope>NUCLEOTIDE SEQUENCE [LARGE SCALE GENOMIC DNA]</scope>
    <source>
        <strain evidence="2 3">PD1</strain>
    </source>
</reference>
<evidence type="ECO:0000313" key="3">
    <source>
        <dbReference type="Proteomes" id="UP001204798"/>
    </source>
</evidence>
<sequence length="490" mass="53640">MRLEWIGVLVLLLVAPVAAFQAGASKRDVTPPLDRPVFIAGFGNNRTATGVHDPVWVRCLVVSDGKTNVAFVGVDLIGLFYEPDVVAIRQQVQKLAKKPITVLIASTHNHEGPDTLGLWGPTPFQTGRDEKYMAWLREQIAQCVVEALERLEPATLVLAKDNRKELADLQLDSRLPHVKDHTLCVLQAVSKRTGRTIGTIVNWANHPEVLGSKNRLLSSDFCWALYERLEDLLGGVAVFWNGAIGGLISPLGEELKVHDPVTGQPAPEASFRKAEIIGQFVAEVAAEAVKSKQALRLDKGSLRVLLKPLFVPLQNPRFRVVAAAKVINRPVYTKGKLDTRVGETKLTLDGTTISAKIVLGEDIRSEVGVAAIYGTDGKHPIALFLLIPGEIYPELVYGGITRYPGADFPDAPFEPVLMDYAKKTGAKFVFVVGLANDEIGYIIPQCEWDEQPPWLNNAPERPYGEVNSVGWKAARVINEGIVALLKALTR</sequence>
<gene>
    <name evidence="2" type="ORF">M2350_003116</name>
</gene>
<dbReference type="Proteomes" id="UP001204798">
    <property type="component" value="Unassembled WGS sequence"/>
</dbReference>
<keyword evidence="3" id="KW-1185">Reference proteome</keyword>
<dbReference type="InterPro" id="IPR031329">
    <property type="entry name" value="NEUT/ALK_ceramidase_N"/>
</dbReference>
<dbReference type="Pfam" id="PF04734">
    <property type="entry name" value="Ceramidase_alk"/>
    <property type="match status" value="1"/>
</dbReference>
<comment type="caution">
    <text evidence="2">The sequence shown here is derived from an EMBL/GenBank/DDBJ whole genome shotgun (WGS) entry which is preliminary data.</text>
</comment>
<evidence type="ECO:0000313" key="2">
    <source>
        <dbReference type="EMBL" id="MCS3920681.1"/>
    </source>
</evidence>
<accession>A0ABT2ETB9</accession>
<name>A0ABT2ETB9_9BACT</name>
<proteinExistence type="predicted"/>
<dbReference type="EMBL" id="JANUCP010000006">
    <property type="protein sequence ID" value="MCS3920681.1"/>
    <property type="molecule type" value="Genomic_DNA"/>
</dbReference>
<dbReference type="RefSeq" id="WP_259100687.1">
    <property type="nucleotide sequence ID" value="NZ_CP130454.1"/>
</dbReference>
<evidence type="ECO:0000259" key="1">
    <source>
        <dbReference type="Pfam" id="PF04734"/>
    </source>
</evidence>
<feature type="domain" description="Neutral/alkaline non-lysosomal ceramidase N-terminal" evidence="1">
    <location>
        <begin position="20"/>
        <end position="220"/>
    </location>
</feature>